<evidence type="ECO:0000313" key="3">
    <source>
        <dbReference type="EMBL" id="AFM40214.1"/>
    </source>
</evidence>
<dbReference type="CDD" id="cd19946">
    <property type="entry name" value="GlpA-like_Fer2_BFD-like"/>
    <property type="match status" value="1"/>
</dbReference>
<sequence>MLDKETIVCRCEDITLDEIQALIKQGYRTIDEIKRVLRAGMGPCQGRTCRMLIAQELSKAYGIPVSEVLMPTFRPTVKPVKLGTYAGGEAVAKNS</sequence>
<dbReference type="OrthoDB" id="9801699at2"/>
<dbReference type="AlphaFoldDB" id="I4D340"/>
<dbReference type="KEGG" id="dai:Desaci_1182"/>
<evidence type="ECO:0000256" key="1">
    <source>
        <dbReference type="ARBA" id="ARBA00023002"/>
    </source>
</evidence>
<gene>
    <name evidence="3" type="ordered locus">Desaci_1182</name>
</gene>
<organism evidence="3 4">
    <name type="scientific">Desulfosporosinus acidiphilus (strain DSM 22704 / JCM 16185 / SJ4)</name>
    <dbReference type="NCBI Taxonomy" id="646529"/>
    <lineage>
        <taxon>Bacteria</taxon>
        <taxon>Bacillati</taxon>
        <taxon>Bacillota</taxon>
        <taxon>Clostridia</taxon>
        <taxon>Eubacteriales</taxon>
        <taxon>Desulfitobacteriaceae</taxon>
        <taxon>Desulfosporosinus</taxon>
    </lineage>
</organism>
<dbReference type="eggNOG" id="COG1251">
    <property type="taxonomic scope" value="Bacteria"/>
</dbReference>
<dbReference type="Gene3D" id="1.10.10.1100">
    <property type="entry name" value="BFD-like [2Fe-2S]-binding domain"/>
    <property type="match status" value="1"/>
</dbReference>
<dbReference type="PANTHER" id="PTHR42949:SF3">
    <property type="entry name" value="ANAEROBIC GLYCEROL-3-PHOSPHATE DEHYDROGENASE SUBUNIT B"/>
    <property type="match status" value="1"/>
</dbReference>
<accession>I4D340</accession>
<dbReference type="Pfam" id="PF17806">
    <property type="entry name" value="SO_alpha_A3"/>
    <property type="match status" value="1"/>
</dbReference>
<keyword evidence="4" id="KW-1185">Reference proteome</keyword>
<dbReference type="HOGENOM" id="CLU_172457_1_0_9"/>
<dbReference type="GO" id="GO:0016491">
    <property type="term" value="F:oxidoreductase activity"/>
    <property type="evidence" value="ECO:0007669"/>
    <property type="project" value="UniProtKB-KW"/>
</dbReference>
<feature type="domain" description="SoxA A3" evidence="2">
    <location>
        <begin position="6"/>
        <end position="87"/>
    </location>
</feature>
<evidence type="ECO:0000313" key="4">
    <source>
        <dbReference type="Proteomes" id="UP000002892"/>
    </source>
</evidence>
<dbReference type="Proteomes" id="UP000002892">
    <property type="component" value="Chromosome"/>
</dbReference>
<dbReference type="RefSeq" id="WP_014826221.1">
    <property type="nucleotide sequence ID" value="NC_018068.1"/>
</dbReference>
<proteinExistence type="predicted"/>
<dbReference type="PANTHER" id="PTHR42949">
    <property type="entry name" value="ANAEROBIC GLYCEROL-3-PHOSPHATE DEHYDROGENASE SUBUNIT B"/>
    <property type="match status" value="1"/>
</dbReference>
<dbReference type="EMBL" id="CP003639">
    <property type="protein sequence ID" value="AFM40214.1"/>
    <property type="molecule type" value="Genomic_DNA"/>
</dbReference>
<dbReference type="STRING" id="646529.Desaci_1182"/>
<protein>
    <submittedName>
        <fullName evidence="3">NAD(P)H-nitrite reductase</fullName>
    </submittedName>
</protein>
<name>I4D340_DESAJ</name>
<reference evidence="3 4" key="1">
    <citation type="journal article" date="2012" name="J. Bacteriol.">
        <title>Complete genome sequences of Desulfosporosinus orientis DSM765T, Desulfosporosinus youngiae DSM17734T, Desulfosporosinus meridiei DSM13257T, and Desulfosporosinus acidiphilus DSM22704T.</title>
        <authorList>
            <person name="Pester M."/>
            <person name="Brambilla E."/>
            <person name="Alazard D."/>
            <person name="Rattei T."/>
            <person name="Weinmaier T."/>
            <person name="Han J."/>
            <person name="Lucas S."/>
            <person name="Lapidus A."/>
            <person name="Cheng J.F."/>
            <person name="Goodwin L."/>
            <person name="Pitluck S."/>
            <person name="Peters L."/>
            <person name="Ovchinnikova G."/>
            <person name="Teshima H."/>
            <person name="Detter J.C."/>
            <person name="Han C.S."/>
            <person name="Tapia R."/>
            <person name="Land M.L."/>
            <person name="Hauser L."/>
            <person name="Kyrpides N.C."/>
            <person name="Ivanova N.N."/>
            <person name="Pagani I."/>
            <person name="Huntmann M."/>
            <person name="Wei C.L."/>
            <person name="Davenport K.W."/>
            <person name="Daligault H."/>
            <person name="Chain P.S."/>
            <person name="Chen A."/>
            <person name="Mavromatis K."/>
            <person name="Markowitz V."/>
            <person name="Szeto E."/>
            <person name="Mikhailova N."/>
            <person name="Pati A."/>
            <person name="Wagner M."/>
            <person name="Woyke T."/>
            <person name="Ollivier B."/>
            <person name="Klenk H.P."/>
            <person name="Spring S."/>
            <person name="Loy A."/>
        </authorList>
    </citation>
    <scope>NUCLEOTIDE SEQUENCE [LARGE SCALE GENOMIC DNA]</scope>
    <source>
        <strain evidence="4">DSM 22704 / JCM 16185 / SJ4</strain>
    </source>
</reference>
<evidence type="ECO:0000259" key="2">
    <source>
        <dbReference type="Pfam" id="PF17806"/>
    </source>
</evidence>
<dbReference type="InterPro" id="IPR051691">
    <property type="entry name" value="Metab_Enz_Cyan_OpOx_G3PDH"/>
</dbReference>
<dbReference type="InterPro" id="IPR041117">
    <property type="entry name" value="SoxA_A3"/>
</dbReference>
<keyword evidence="1" id="KW-0560">Oxidoreductase</keyword>
<dbReference type="InterPro" id="IPR041854">
    <property type="entry name" value="BFD-like_2Fe2S-bd_dom_sf"/>
</dbReference>